<accession>A0A0B3S6W7</accession>
<organism evidence="2 3">
    <name type="scientific">Mameliella alba</name>
    <dbReference type="NCBI Taxonomy" id="561184"/>
    <lineage>
        <taxon>Bacteria</taxon>
        <taxon>Pseudomonadati</taxon>
        <taxon>Pseudomonadota</taxon>
        <taxon>Alphaproteobacteria</taxon>
        <taxon>Rhodobacterales</taxon>
        <taxon>Roseobacteraceae</taxon>
        <taxon>Mameliella</taxon>
    </lineage>
</organism>
<reference evidence="2 3" key="1">
    <citation type="submission" date="2014-10" db="EMBL/GenBank/DDBJ databases">
        <title>Genome sequence of Ponticoccus sp. strain UMTAT08 isolated from clonal culture of toxic dinoflagellate Alexandrium tamiyavanichii.</title>
        <authorList>
            <person name="Gan H.Y."/>
            <person name="Muhd D.-D."/>
            <person name="Mohd Noor M.E."/>
            <person name="Yeong Y.S."/>
            <person name="Usup G."/>
        </authorList>
    </citation>
    <scope>NUCLEOTIDE SEQUENCE [LARGE SCALE GENOMIC DNA]</scope>
    <source>
        <strain evidence="2 3">UMTAT08</strain>
    </source>
</reference>
<evidence type="ECO:0000313" key="2">
    <source>
        <dbReference type="EMBL" id="KHQ54743.1"/>
    </source>
</evidence>
<proteinExistence type="predicted"/>
<dbReference type="RefSeq" id="WP_052244253.1">
    <property type="nucleotide sequence ID" value="NZ_JSUQ01000002.1"/>
</dbReference>
<name>A0A0B3S6W7_9RHOB</name>
<gene>
    <name evidence="2" type="ORF">OA50_00577</name>
</gene>
<dbReference type="AlphaFoldDB" id="A0A0B3S6W7"/>
<evidence type="ECO:0000313" key="3">
    <source>
        <dbReference type="Proteomes" id="UP000030960"/>
    </source>
</evidence>
<dbReference type="PANTHER" id="PTHR39431">
    <property type="entry name" value="FRPA/C-RELATED PROTEIN"/>
    <property type="match status" value="1"/>
</dbReference>
<evidence type="ECO:0000256" key="1">
    <source>
        <dbReference type="SAM" id="MobiDB-lite"/>
    </source>
</evidence>
<sequence length="378" mass="39829">MSDGILEVIVETGTKVWAGNVVDDAIGASMTDAAKSELSDILGDALGEPLEEIAEIIAEKLPIGESDLFEAAGEAFSKTLEVVDFVNDVRAIADNSQLNAAQKEAVILFKIIEQFAPWMTGSLTELAERMFETFNEGQVLLDALIDQYPEHLSRGPDGGILLELPGQPPVPIEDFADPHAPPAVPEDLTGPADPDNPSARTPLSSPPAAILGLAGSTNGAPLQTCPLILDLDGIAVTALGPTAATGSNVYLDLDSDGFAERTAWILPEGQTNNTGTGGDDAFLVRDVHGNGIIDDETEMFCVTEVYETGFDNLAALDSNGDGRVNARYAAFSELQLWIDENGDGVSDADELHTLDDCDFLAISVVMTGLPARSPTFGS</sequence>
<dbReference type="OrthoDB" id="8479154at2"/>
<dbReference type="Proteomes" id="UP000030960">
    <property type="component" value="Unassembled WGS sequence"/>
</dbReference>
<feature type="region of interest" description="Disordered" evidence="1">
    <location>
        <begin position="156"/>
        <end position="207"/>
    </location>
</feature>
<dbReference type="STRING" id="561184.SAMN05216376_107172"/>
<dbReference type="EMBL" id="JSUQ01000002">
    <property type="protein sequence ID" value="KHQ54743.1"/>
    <property type="molecule type" value="Genomic_DNA"/>
</dbReference>
<dbReference type="PANTHER" id="PTHR39431:SF1">
    <property type="entry name" value="FRPA_C-RELATED PROTEIN"/>
    <property type="match status" value="1"/>
</dbReference>
<keyword evidence="3" id="KW-1185">Reference proteome</keyword>
<protein>
    <submittedName>
        <fullName evidence="2">Putative Calcium binding hemolysin protein</fullName>
    </submittedName>
</protein>
<comment type="caution">
    <text evidence="2">The sequence shown here is derived from an EMBL/GenBank/DDBJ whole genome shotgun (WGS) entry which is preliminary data.</text>
</comment>